<evidence type="ECO:0000313" key="1">
    <source>
        <dbReference type="EMBL" id="KAK6629512.1"/>
    </source>
</evidence>
<reference evidence="1 2" key="1">
    <citation type="submission" date="2023-10" db="EMBL/GenBank/DDBJ databases">
        <title>Genomes of two closely related lineages of the louse Polyplax serrata with different host specificities.</title>
        <authorList>
            <person name="Martinu J."/>
            <person name="Tarabai H."/>
            <person name="Stefka J."/>
            <person name="Hypsa V."/>
        </authorList>
    </citation>
    <scope>NUCLEOTIDE SEQUENCE [LARGE SCALE GENOMIC DNA]</scope>
    <source>
        <strain evidence="1">HR10_N</strain>
    </source>
</reference>
<name>A0AAN8S5H3_POLSC</name>
<proteinExistence type="predicted"/>
<sequence>MIQNGETSIITAGRREFVFKVKIFFRFVESEENEQASFSNLVVFQLRLPRKQIGMQVVRKNIQSESKDGNSICQVPPTFCPSNPKKRRWNPMICTLGRFLALLKMPLSHADM</sequence>
<dbReference type="EMBL" id="JAWJWE010000036">
    <property type="protein sequence ID" value="KAK6629512.1"/>
    <property type="molecule type" value="Genomic_DNA"/>
</dbReference>
<gene>
    <name evidence="1" type="ORF">RUM43_003329</name>
</gene>
<dbReference type="AlphaFoldDB" id="A0AAN8S5H3"/>
<comment type="caution">
    <text evidence="1">The sequence shown here is derived from an EMBL/GenBank/DDBJ whole genome shotgun (WGS) entry which is preliminary data.</text>
</comment>
<evidence type="ECO:0000313" key="2">
    <source>
        <dbReference type="Proteomes" id="UP001372834"/>
    </source>
</evidence>
<protein>
    <submittedName>
        <fullName evidence="1">Uncharacterized protein</fullName>
    </submittedName>
</protein>
<accession>A0AAN8S5H3</accession>
<dbReference type="Proteomes" id="UP001372834">
    <property type="component" value="Unassembled WGS sequence"/>
</dbReference>
<organism evidence="1 2">
    <name type="scientific">Polyplax serrata</name>
    <name type="common">Common mouse louse</name>
    <dbReference type="NCBI Taxonomy" id="468196"/>
    <lineage>
        <taxon>Eukaryota</taxon>
        <taxon>Metazoa</taxon>
        <taxon>Ecdysozoa</taxon>
        <taxon>Arthropoda</taxon>
        <taxon>Hexapoda</taxon>
        <taxon>Insecta</taxon>
        <taxon>Pterygota</taxon>
        <taxon>Neoptera</taxon>
        <taxon>Paraneoptera</taxon>
        <taxon>Psocodea</taxon>
        <taxon>Troctomorpha</taxon>
        <taxon>Phthiraptera</taxon>
        <taxon>Anoplura</taxon>
        <taxon>Polyplacidae</taxon>
        <taxon>Polyplax</taxon>
    </lineage>
</organism>